<dbReference type="PROSITE" id="PS00108">
    <property type="entry name" value="PROTEIN_KINASE_ST"/>
    <property type="match status" value="1"/>
</dbReference>
<evidence type="ECO:0000256" key="6">
    <source>
        <dbReference type="ARBA" id="ARBA00022741"/>
    </source>
</evidence>
<keyword evidence="5" id="KW-0677">Repeat</keyword>
<comment type="similarity">
    <text evidence="10">Belongs to the protein kinase superfamily. Ser/Thr protein kinase family. CDPK subfamily.</text>
</comment>
<evidence type="ECO:0000256" key="4">
    <source>
        <dbReference type="ARBA" id="ARBA00022679"/>
    </source>
</evidence>
<dbReference type="SMART" id="SM00220">
    <property type="entry name" value="S_TKc"/>
    <property type="match status" value="1"/>
</dbReference>
<evidence type="ECO:0000256" key="2">
    <source>
        <dbReference type="ARBA" id="ARBA00011245"/>
    </source>
</evidence>
<dbReference type="EMBL" id="CCKQ01010033">
    <property type="protein sequence ID" value="CDW81524.1"/>
    <property type="molecule type" value="Genomic_DNA"/>
</dbReference>
<evidence type="ECO:0000256" key="8">
    <source>
        <dbReference type="ARBA" id="ARBA00022837"/>
    </source>
</evidence>
<dbReference type="PROSITE" id="PS50011">
    <property type="entry name" value="PROTEIN_KINASE_DOM"/>
    <property type="match status" value="1"/>
</dbReference>
<reference evidence="13 14" key="1">
    <citation type="submission" date="2014-06" db="EMBL/GenBank/DDBJ databases">
        <authorList>
            <person name="Swart Estienne"/>
        </authorList>
    </citation>
    <scope>NUCLEOTIDE SEQUENCE [LARGE SCALE GENOMIC DNA]</scope>
    <source>
        <strain evidence="13 14">130c</strain>
    </source>
</reference>
<keyword evidence="6" id="KW-0547">Nucleotide-binding</keyword>
<keyword evidence="14" id="KW-1185">Reference proteome</keyword>
<dbReference type="Gene3D" id="1.10.238.10">
    <property type="entry name" value="EF-hand"/>
    <property type="match status" value="1"/>
</dbReference>
<evidence type="ECO:0000256" key="3">
    <source>
        <dbReference type="ARBA" id="ARBA00022527"/>
    </source>
</evidence>
<dbReference type="GO" id="GO:0004674">
    <property type="term" value="F:protein serine/threonine kinase activity"/>
    <property type="evidence" value="ECO:0007669"/>
    <property type="project" value="UniProtKB-KW"/>
</dbReference>
<dbReference type="InterPro" id="IPR002048">
    <property type="entry name" value="EF_hand_dom"/>
</dbReference>
<dbReference type="Gene3D" id="1.10.510.10">
    <property type="entry name" value="Transferase(Phosphotransferase) domain 1"/>
    <property type="match status" value="1"/>
</dbReference>
<dbReference type="Pfam" id="PF00069">
    <property type="entry name" value="Pkinase"/>
    <property type="match status" value="1"/>
</dbReference>
<keyword evidence="3" id="KW-0723">Serine/threonine-protein kinase</keyword>
<dbReference type="Pfam" id="PF13499">
    <property type="entry name" value="EF-hand_7"/>
    <property type="match status" value="2"/>
</dbReference>
<dbReference type="OMA" id="GCKKPPE"/>
<evidence type="ECO:0000256" key="5">
    <source>
        <dbReference type="ARBA" id="ARBA00022737"/>
    </source>
</evidence>
<dbReference type="PANTHER" id="PTHR24349">
    <property type="entry name" value="SERINE/THREONINE-PROTEIN KINASE"/>
    <property type="match status" value="1"/>
</dbReference>
<evidence type="ECO:0000259" key="11">
    <source>
        <dbReference type="PROSITE" id="PS50011"/>
    </source>
</evidence>
<evidence type="ECO:0000256" key="1">
    <source>
        <dbReference type="ARBA" id="ARBA00001946"/>
    </source>
</evidence>
<dbReference type="InterPro" id="IPR050205">
    <property type="entry name" value="CDPK_Ser/Thr_kinases"/>
</dbReference>
<dbReference type="InterPro" id="IPR018247">
    <property type="entry name" value="EF_Hand_1_Ca_BS"/>
</dbReference>
<name>A0A078AH12_STYLE</name>
<feature type="domain" description="EF-hand" evidence="12">
    <location>
        <begin position="406"/>
        <end position="437"/>
    </location>
</feature>
<dbReference type="GO" id="GO:0005524">
    <property type="term" value="F:ATP binding"/>
    <property type="evidence" value="ECO:0007669"/>
    <property type="project" value="UniProtKB-KW"/>
</dbReference>
<comment type="cofactor">
    <cofactor evidence="1">
        <name>Mg(2+)</name>
        <dbReference type="ChEBI" id="CHEBI:18420"/>
    </cofactor>
</comment>
<evidence type="ECO:0000256" key="7">
    <source>
        <dbReference type="ARBA" id="ARBA00022777"/>
    </source>
</evidence>
<evidence type="ECO:0000256" key="10">
    <source>
        <dbReference type="ARBA" id="ARBA00024334"/>
    </source>
</evidence>
<dbReference type="AlphaFoldDB" id="A0A078AH12"/>
<dbReference type="InParanoid" id="A0A078AH12"/>
<dbReference type="SUPFAM" id="SSF56112">
    <property type="entry name" value="Protein kinase-like (PK-like)"/>
    <property type="match status" value="1"/>
</dbReference>
<proteinExistence type="inferred from homology"/>
<dbReference type="InterPro" id="IPR008271">
    <property type="entry name" value="Ser/Thr_kinase_AS"/>
</dbReference>
<dbReference type="Gene3D" id="3.30.200.20">
    <property type="entry name" value="Phosphorylase Kinase, domain 1"/>
    <property type="match status" value="2"/>
</dbReference>
<evidence type="ECO:0000313" key="13">
    <source>
        <dbReference type="EMBL" id="CDW81524.1"/>
    </source>
</evidence>
<dbReference type="InterPro" id="IPR011992">
    <property type="entry name" value="EF-hand-dom_pair"/>
</dbReference>
<keyword evidence="9" id="KW-0067">ATP-binding</keyword>
<feature type="domain" description="EF-hand" evidence="12">
    <location>
        <begin position="330"/>
        <end position="365"/>
    </location>
</feature>
<feature type="domain" description="EF-hand" evidence="12">
    <location>
        <begin position="294"/>
        <end position="329"/>
    </location>
</feature>
<feature type="domain" description="EF-hand" evidence="12">
    <location>
        <begin position="366"/>
        <end position="401"/>
    </location>
</feature>
<dbReference type="CDD" id="cd00051">
    <property type="entry name" value="EFh"/>
    <property type="match status" value="1"/>
</dbReference>
<keyword evidence="4" id="KW-0808">Transferase</keyword>
<protein>
    <submittedName>
        <fullName evidence="13">Protein kinase domain containing protein</fullName>
    </submittedName>
</protein>
<sequence length="437" mass="50639">MEAKLFLSKQWFIDSHQGNIKEQYHFVERLGAGGFGVVYLAQDRKTVSQDHPNIIKLYEIWEWQSICFLVTEYCEGGELFYFIVQRRFLNEREAALIMKQSFSALKYLHENKISHRDIKPENFLLKYKEDITNMKLIDFGLSKDYSEISCMQTPCGSPYYIAPEVFNQNYDEKCDLWSMGVVLYILLSGKVPFPGESHKEIIENVLMGEFTFNHDTFKSVSPLAKDLIARLLVKDVSQRYSAADAYNHPMIQNIENNLETGIAPEAFENMKRFIDAANLKKATLIYLAAKLPERDFEELRKLFIQVDSNGDGRITLDEFVQALINYGINYTPEETWDLMNKLDTNFNGFVDYTEFLAGCMKSKIYLKEDYLRIAFSYFDKDGSGAITIDELKLVLGAGGIGIPDYEIEKLMQEADINRDNQIDYSEFLEMMKKDLQK</sequence>
<organism evidence="13 14">
    <name type="scientific">Stylonychia lemnae</name>
    <name type="common">Ciliate</name>
    <dbReference type="NCBI Taxonomy" id="5949"/>
    <lineage>
        <taxon>Eukaryota</taxon>
        <taxon>Sar</taxon>
        <taxon>Alveolata</taxon>
        <taxon>Ciliophora</taxon>
        <taxon>Intramacronucleata</taxon>
        <taxon>Spirotrichea</taxon>
        <taxon>Stichotrichia</taxon>
        <taxon>Sporadotrichida</taxon>
        <taxon>Oxytrichidae</taxon>
        <taxon>Stylonychinae</taxon>
        <taxon>Stylonychia</taxon>
    </lineage>
</organism>
<keyword evidence="8" id="KW-0106">Calcium</keyword>
<evidence type="ECO:0000256" key="9">
    <source>
        <dbReference type="ARBA" id="ARBA00022840"/>
    </source>
</evidence>
<dbReference type="PROSITE" id="PS00018">
    <property type="entry name" value="EF_HAND_1"/>
    <property type="match status" value="3"/>
</dbReference>
<dbReference type="CDD" id="cd05117">
    <property type="entry name" value="STKc_CAMK"/>
    <property type="match status" value="1"/>
</dbReference>
<feature type="domain" description="Protein kinase" evidence="11">
    <location>
        <begin position="24"/>
        <end position="251"/>
    </location>
</feature>
<keyword evidence="7 13" id="KW-0418">Kinase</keyword>
<evidence type="ECO:0000313" key="14">
    <source>
        <dbReference type="Proteomes" id="UP000039865"/>
    </source>
</evidence>
<dbReference type="InterPro" id="IPR000719">
    <property type="entry name" value="Prot_kinase_dom"/>
</dbReference>
<dbReference type="FunFam" id="1.10.510.10:FF:000571">
    <property type="entry name" value="Maternal embryonic leucine zipper kinase"/>
    <property type="match status" value="1"/>
</dbReference>
<dbReference type="InterPro" id="IPR011009">
    <property type="entry name" value="Kinase-like_dom_sf"/>
</dbReference>
<dbReference type="GO" id="GO:0005509">
    <property type="term" value="F:calcium ion binding"/>
    <property type="evidence" value="ECO:0007669"/>
    <property type="project" value="InterPro"/>
</dbReference>
<dbReference type="SUPFAM" id="SSF47473">
    <property type="entry name" value="EF-hand"/>
    <property type="match status" value="1"/>
</dbReference>
<dbReference type="OrthoDB" id="40902at2759"/>
<dbReference type="Proteomes" id="UP000039865">
    <property type="component" value="Unassembled WGS sequence"/>
</dbReference>
<gene>
    <name evidence="13" type="primary">Contig10951.g11709</name>
    <name evidence="13" type="ORF">STYLEM_10543</name>
</gene>
<dbReference type="SMART" id="SM00054">
    <property type="entry name" value="EFh"/>
    <property type="match status" value="4"/>
</dbReference>
<dbReference type="FunFam" id="1.10.238.10:FF:000003">
    <property type="entry name" value="Calmodulin A"/>
    <property type="match status" value="1"/>
</dbReference>
<comment type="subunit">
    <text evidence="2">Monomer.</text>
</comment>
<accession>A0A078AH12</accession>
<evidence type="ECO:0000259" key="12">
    <source>
        <dbReference type="PROSITE" id="PS50222"/>
    </source>
</evidence>
<dbReference type="PROSITE" id="PS50222">
    <property type="entry name" value="EF_HAND_2"/>
    <property type="match status" value="4"/>
</dbReference>